<comment type="similarity">
    <text evidence="1 4">Belongs to the pseudouridine synthase RsuA family.</text>
</comment>
<proteinExistence type="inferred from homology"/>
<dbReference type="InterPro" id="IPR000748">
    <property type="entry name" value="PsdUridine_synth_RsuA/RluB/E/F"/>
</dbReference>
<dbReference type="PANTHER" id="PTHR47683:SF2">
    <property type="entry name" value="RNA-BINDING S4 DOMAIN-CONTAINING PROTEIN"/>
    <property type="match status" value="1"/>
</dbReference>
<dbReference type="PROSITE" id="PS01149">
    <property type="entry name" value="PSI_RSU"/>
    <property type="match status" value="1"/>
</dbReference>
<dbReference type="SUPFAM" id="SSF55174">
    <property type="entry name" value="Alpha-L RNA-binding motif"/>
    <property type="match status" value="1"/>
</dbReference>
<dbReference type="InterPro" id="IPR036986">
    <property type="entry name" value="S4_RNA-bd_sf"/>
</dbReference>
<dbReference type="CDD" id="cd00165">
    <property type="entry name" value="S4"/>
    <property type="match status" value="1"/>
</dbReference>
<evidence type="ECO:0000259" key="5">
    <source>
        <dbReference type="SMART" id="SM00363"/>
    </source>
</evidence>
<comment type="caution">
    <text evidence="6">The sequence shown here is derived from an EMBL/GenBank/DDBJ whole genome shotgun (WGS) entry which is preliminary data.</text>
</comment>
<name>A0ABW4J5E0_9LACO</name>
<dbReference type="EMBL" id="JBHTOP010000013">
    <property type="protein sequence ID" value="MFD1671592.1"/>
    <property type="molecule type" value="Genomic_DNA"/>
</dbReference>
<dbReference type="InterPro" id="IPR020103">
    <property type="entry name" value="PsdUridine_synth_cat_dom_sf"/>
</dbReference>
<evidence type="ECO:0000313" key="7">
    <source>
        <dbReference type="Proteomes" id="UP001597267"/>
    </source>
</evidence>
<keyword evidence="3" id="KW-0694">RNA-binding</keyword>
<dbReference type="InterPro" id="IPR018496">
    <property type="entry name" value="PsdUridine_synth_RsuA/RluB_CS"/>
</dbReference>
<keyword evidence="2 4" id="KW-0413">Isomerase</keyword>
<dbReference type="SUPFAM" id="SSF55120">
    <property type="entry name" value="Pseudouridine synthase"/>
    <property type="match status" value="1"/>
</dbReference>
<dbReference type="Proteomes" id="UP001597267">
    <property type="component" value="Unassembled WGS sequence"/>
</dbReference>
<evidence type="ECO:0000256" key="3">
    <source>
        <dbReference type="PROSITE-ProRule" id="PRU00182"/>
    </source>
</evidence>
<dbReference type="Gene3D" id="3.30.70.1560">
    <property type="entry name" value="Alpha-L RNA-binding motif"/>
    <property type="match status" value="1"/>
</dbReference>
<dbReference type="SMART" id="SM00363">
    <property type="entry name" value="S4"/>
    <property type="match status" value="1"/>
</dbReference>
<dbReference type="Gene3D" id="3.30.70.580">
    <property type="entry name" value="Pseudouridine synthase I, catalytic domain, N-terminal subdomain"/>
    <property type="match status" value="1"/>
</dbReference>
<organism evidence="6 7">
    <name type="scientific">Agrilactobacillus yilanensis</name>
    <dbReference type="NCBI Taxonomy" id="2485997"/>
    <lineage>
        <taxon>Bacteria</taxon>
        <taxon>Bacillati</taxon>
        <taxon>Bacillota</taxon>
        <taxon>Bacilli</taxon>
        <taxon>Lactobacillales</taxon>
        <taxon>Lactobacillaceae</taxon>
        <taxon>Agrilactobacillus</taxon>
    </lineage>
</organism>
<dbReference type="EC" id="5.4.99.-" evidence="4"/>
<protein>
    <recommendedName>
        <fullName evidence="4">Pseudouridine synthase</fullName>
        <ecNumber evidence="4">5.4.99.-</ecNumber>
    </recommendedName>
</protein>
<evidence type="ECO:0000256" key="2">
    <source>
        <dbReference type="ARBA" id="ARBA00023235"/>
    </source>
</evidence>
<sequence>MSEERLQKVIANAGVASRRKAEVLITEGHVKVNGQVVTKLGTKVDSGDEVSVDGLPIEKERLAYYLFYKPRGVISAAADDKGRKIVTDYFKDIPQRLYPVGRLDYDTSGLLIMTNDGDFANLLMHPRYEIEKSYVAKVENIPTVQAQMQLRKGVYLGKRKTARARVNIISTDKRKRTAIVRLTIHEGMNHQVKNMFKAVGSNVVKLSRESLGFLNLEGLISGQYRPLTHQEVDLLKQQAQGKQIR</sequence>
<evidence type="ECO:0000256" key="1">
    <source>
        <dbReference type="ARBA" id="ARBA00008348"/>
    </source>
</evidence>
<accession>A0ABW4J5E0</accession>
<dbReference type="GO" id="GO:0016853">
    <property type="term" value="F:isomerase activity"/>
    <property type="evidence" value="ECO:0007669"/>
    <property type="project" value="UniProtKB-KW"/>
</dbReference>
<dbReference type="InterPro" id="IPR006145">
    <property type="entry name" value="PsdUridine_synth_RsuA/RluA"/>
</dbReference>
<evidence type="ECO:0000256" key="4">
    <source>
        <dbReference type="RuleBase" id="RU003887"/>
    </source>
</evidence>
<dbReference type="NCBIfam" id="TIGR00093">
    <property type="entry name" value="pseudouridine synthase"/>
    <property type="match status" value="1"/>
</dbReference>
<dbReference type="InterPro" id="IPR002942">
    <property type="entry name" value="S4_RNA-bd"/>
</dbReference>
<feature type="domain" description="RNA-binding S4" evidence="5">
    <location>
        <begin position="4"/>
        <end position="67"/>
    </location>
</feature>
<dbReference type="InterPro" id="IPR042092">
    <property type="entry name" value="PsdUridine_s_RsuA/RluB/E/F_cat"/>
</dbReference>
<dbReference type="PROSITE" id="PS50889">
    <property type="entry name" value="S4"/>
    <property type="match status" value="1"/>
</dbReference>
<dbReference type="PANTHER" id="PTHR47683">
    <property type="entry name" value="PSEUDOURIDINE SYNTHASE FAMILY PROTEIN-RELATED"/>
    <property type="match status" value="1"/>
</dbReference>
<dbReference type="Gene3D" id="3.10.290.10">
    <property type="entry name" value="RNA-binding S4 domain"/>
    <property type="match status" value="1"/>
</dbReference>
<evidence type="ECO:0000313" key="6">
    <source>
        <dbReference type="EMBL" id="MFD1671592.1"/>
    </source>
</evidence>
<gene>
    <name evidence="6" type="ORF">ACFQ5M_05755</name>
</gene>
<dbReference type="Pfam" id="PF01479">
    <property type="entry name" value="S4"/>
    <property type="match status" value="1"/>
</dbReference>
<dbReference type="InterPro" id="IPR050343">
    <property type="entry name" value="RsuA_PseudoU_synthase"/>
</dbReference>
<dbReference type="InterPro" id="IPR020094">
    <property type="entry name" value="TruA/RsuA/RluB/E/F_N"/>
</dbReference>
<reference evidence="7" key="1">
    <citation type="journal article" date="2019" name="Int. J. Syst. Evol. Microbiol.">
        <title>The Global Catalogue of Microorganisms (GCM) 10K type strain sequencing project: providing services to taxonomists for standard genome sequencing and annotation.</title>
        <authorList>
            <consortium name="The Broad Institute Genomics Platform"/>
            <consortium name="The Broad Institute Genome Sequencing Center for Infectious Disease"/>
            <person name="Wu L."/>
            <person name="Ma J."/>
        </authorList>
    </citation>
    <scope>NUCLEOTIDE SEQUENCE [LARGE SCALE GENOMIC DNA]</scope>
    <source>
        <strain evidence="7">CCM 8896</strain>
    </source>
</reference>
<keyword evidence="7" id="KW-1185">Reference proteome</keyword>
<dbReference type="RefSeq" id="WP_125715649.1">
    <property type="nucleotide sequence ID" value="NZ_JBHTOP010000013.1"/>
</dbReference>
<dbReference type="CDD" id="cd02870">
    <property type="entry name" value="PseudoU_synth_RsuA_like"/>
    <property type="match status" value="1"/>
</dbReference>
<dbReference type="Pfam" id="PF00849">
    <property type="entry name" value="PseudoU_synth_2"/>
    <property type="match status" value="1"/>
</dbReference>